<name>A0A7W4VE87_9BURK</name>
<dbReference type="RefSeq" id="WP_260154494.1">
    <property type="nucleotide sequence ID" value="NZ_JACHWF010000006.1"/>
</dbReference>
<sequence length="69" mass="7276">MAPAGTPPAVVEKINADMITASRTEAAITAVRAGGSETGDLSTVQCRDFLRRETAMWAEAAKRAEVTPE</sequence>
<organism evidence="1 2">
    <name type="scientific">Cupriavidus alkaliphilus</name>
    <dbReference type="NCBI Taxonomy" id="942866"/>
    <lineage>
        <taxon>Bacteria</taxon>
        <taxon>Pseudomonadati</taxon>
        <taxon>Pseudomonadota</taxon>
        <taxon>Betaproteobacteria</taxon>
        <taxon>Burkholderiales</taxon>
        <taxon>Burkholderiaceae</taxon>
        <taxon>Cupriavidus</taxon>
    </lineage>
</organism>
<evidence type="ECO:0000313" key="2">
    <source>
        <dbReference type="Proteomes" id="UP000578036"/>
    </source>
</evidence>
<dbReference type="Proteomes" id="UP000578036">
    <property type="component" value="Unassembled WGS sequence"/>
</dbReference>
<reference evidence="1 2" key="1">
    <citation type="submission" date="2020-08" db="EMBL/GenBank/DDBJ databases">
        <title>Genomic Encyclopedia of Type Strains, Phase IV (KMG-V): Genome sequencing to study the core and pangenomes of soil and plant-associated prokaryotes.</title>
        <authorList>
            <person name="Whitman W."/>
        </authorList>
    </citation>
    <scope>NUCLEOTIDE SEQUENCE [LARGE SCALE GENOMIC DNA]</scope>
    <source>
        <strain evidence="1 2">SLV-2362</strain>
    </source>
</reference>
<dbReference type="InterPro" id="IPR042100">
    <property type="entry name" value="Bug_dom1"/>
</dbReference>
<accession>A0A7W4VE87</accession>
<dbReference type="Gene3D" id="3.40.190.150">
    <property type="entry name" value="Bordetella uptake gene, domain 1"/>
    <property type="match status" value="1"/>
</dbReference>
<comment type="caution">
    <text evidence="1">The sequence shown here is derived from an EMBL/GenBank/DDBJ whole genome shotgun (WGS) entry which is preliminary data.</text>
</comment>
<dbReference type="AlphaFoldDB" id="A0A7W4VE87"/>
<dbReference type="EMBL" id="JACHWF010000006">
    <property type="protein sequence ID" value="MBB3009964.1"/>
    <property type="molecule type" value="Genomic_DNA"/>
</dbReference>
<proteinExistence type="predicted"/>
<evidence type="ECO:0000313" key="1">
    <source>
        <dbReference type="EMBL" id="MBB3009964.1"/>
    </source>
</evidence>
<protein>
    <submittedName>
        <fullName evidence="1">Tripartite-type tricarboxylate transporter receptor subunit TctC</fullName>
    </submittedName>
</protein>
<keyword evidence="2" id="KW-1185">Reference proteome</keyword>
<gene>
    <name evidence="1" type="ORF">FHX61_004640</name>
</gene>
<keyword evidence="1" id="KW-0675">Receptor</keyword>